<accession>A0A166F5A7</accession>
<protein>
    <submittedName>
        <fullName evidence="1">Uncharacterized protein</fullName>
    </submittedName>
</protein>
<dbReference type="AlphaFoldDB" id="A0A166F5A7"/>
<comment type="caution">
    <text evidence="1">The sequence shown here is derived from an EMBL/GenBank/DDBJ whole genome shotgun (WGS) entry which is preliminary data.</text>
</comment>
<organism evidence="1 2">
    <name type="scientific">Methanobrevibacter filiformis</name>
    <dbReference type="NCBI Taxonomy" id="55758"/>
    <lineage>
        <taxon>Archaea</taxon>
        <taxon>Methanobacteriati</taxon>
        <taxon>Methanobacteriota</taxon>
        <taxon>Methanomada group</taxon>
        <taxon>Methanobacteria</taxon>
        <taxon>Methanobacteriales</taxon>
        <taxon>Methanobacteriaceae</taxon>
        <taxon>Methanobrevibacter</taxon>
    </lineage>
</organism>
<proteinExistence type="predicted"/>
<reference evidence="1 2" key="1">
    <citation type="submission" date="2016-04" db="EMBL/GenBank/DDBJ databases">
        <title>Genome sequence of Methanobrevibacter filiformis DSM 11501.</title>
        <authorList>
            <person name="Poehlein A."/>
            <person name="Seedorf H."/>
            <person name="Daniel R."/>
        </authorList>
    </citation>
    <scope>NUCLEOTIDE SEQUENCE [LARGE SCALE GENOMIC DNA]</scope>
    <source>
        <strain evidence="1 2">DSM 11501</strain>
    </source>
</reference>
<evidence type="ECO:0000313" key="2">
    <source>
        <dbReference type="Proteomes" id="UP000077066"/>
    </source>
</evidence>
<dbReference type="RefSeq" id="WP_066970647.1">
    <property type="nucleotide sequence ID" value="NZ_LWMT01000027.1"/>
</dbReference>
<gene>
    <name evidence="1" type="ORF">MBFIL_02230</name>
</gene>
<dbReference type="PATRIC" id="fig|55758.3.peg.246"/>
<keyword evidence="2" id="KW-1185">Reference proteome</keyword>
<evidence type="ECO:0000313" key="1">
    <source>
        <dbReference type="EMBL" id="KZX17330.1"/>
    </source>
</evidence>
<dbReference type="Proteomes" id="UP000077066">
    <property type="component" value="Unassembled WGS sequence"/>
</dbReference>
<sequence>MPANDDLSPEEKILNFMNNTISNYENIISIEYKPCSFGDIIHEFVVNVEKGVTSDEYEKILLKTEDYCEKNGLENIYEKSNITVIISANKED</sequence>
<dbReference type="EMBL" id="LWMT01000027">
    <property type="protein sequence ID" value="KZX17330.1"/>
    <property type="molecule type" value="Genomic_DNA"/>
</dbReference>
<name>A0A166F5A7_9EURY</name>